<evidence type="ECO:0000259" key="1">
    <source>
        <dbReference type="PROSITE" id="PS50104"/>
    </source>
</evidence>
<evidence type="ECO:0000313" key="3">
    <source>
        <dbReference type="Proteomes" id="UP000485058"/>
    </source>
</evidence>
<dbReference type="EMBL" id="BLLF01000218">
    <property type="protein sequence ID" value="GFH09228.1"/>
    <property type="molecule type" value="Genomic_DNA"/>
</dbReference>
<keyword evidence="3" id="KW-1185">Reference proteome</keyword>
<sequence>VTWGRWWTVFPGELELDKTLDAAAKQQTPVKKEYDLNTTQARQEPGRQKVSPVQGGAQLFLSYRVPETGRKEQGGDRTVPLLKSALEAQGYSVFVGESDIEGGASWVQTIQVAITDCQVFIPVCSKTYGGTKWTLRELHAADEANKEILPLWHRAIA</sequence>
<proteinExistence type="predicted"/>
<gene>
    <name evidence="2" type="ORF">HaLaN_04332</name>
</gene>
<feature type="non-terminal residue" evidence="2">
    <location>
        <position position="1"/>
    </location>
</feature>
<dbReference type="SUPFAM" id="SSF52200">
    <property type="entry name" value="Toll/Interleukin receptor TIR domain"/>
    <property type="match status" value="1"/>
</dbReference>
<dbReference type="AlphaFoldDB" id="A0A699YN65"/>
<dbReference type="Pfam" id="PF13676">
    <property type="entry name" value="TIR_2"/>
    <property type="match status" value="1"/>
</dbReference>
<evidence type="ECO:0000313" key="2">
    <source>
        <dbReference type="EMBL" id="GFH09228.1"/>
    </source>
</evidence>
<dbReference type="Proteomes" id="UP000485058">
    <property type="component" value="Unassembled WGS sequence"/>
</dbReference>
<feature type="domain" description="TIR" evidence="1">
    <location>
        <begin position="55"/>
        <end position="157"/>
    </location>
</feature>
<comment type="caution">
    <text evidence="2">The sequence shown here is derived from an EMBL/GenBank/DDBJ whole genome shotgun (WGS) entry which is preliminary data.</text>
</comment>
<reference evidence="2 3" key="1">
    <citation type="submission" date="2020-02" db="EMBL/GenBank/DDBJ databases">
        <title>Draft genome sequence of Haematococcus lacustris strain NIES-144.</title>
        <authorList>
            <person name="Morimoto D."/>
            <person name="Nakagawa S."/>
            <person name="Yoshida T."/>
            <person name="Sawayama S."/>
        </authorList>
    </citation>
    <scope>NUCLEOTIDE SEQUENCE [LARGE SCALE GENOMIC DNA]</scope>
    <source>
        <strain evidence="2 3">NIES-144</strain>
    </source>
</reference>
<dbReference type="InterPro" id="IPR000157">
    <property type="entry name" value="TIR_dom"/>
</dbReference>
<dbReference type="Gene3D" id="3.40.50.10140">
    <property type="entry name" value="Toll/interleukin-1 receptor homology (TIR) domain"/>
    <property type="match status" value="1"/>
</dbReference>
<dbReference type="GO" id="GO:0007165">
    <property type="term" value="P:signal transduction"/>
    <property type="evidence" value="ECO:0007669"/>
    <property type="project" value="InterPro"/>
</dbReference>
<name>A0A699YN65_HAELA</name>
<accession>A0A699YN65</accession>
<organism evidence="2 3">
    <name type="scientific">Haematococcus lacustris</name>
    <name type="common">Green alga</name>
    <name type="synonym">Haematococcus pluvialis</name>
    <dbReference type="NCBI Taxonomy" id="44745"/>
    <lineage>
        <taxon>Eukaryota</taxon>
        <taxon>Viridiplantae</taxon>
        <taxon>Chlorophyta</taxon>
        <taxon>core chlorophytes</taxon>
        <taxon>Chlorophyceae</taxon>
        <taxon>CS clade</taxon>
        <taxon>Chlamydomonadales</taxon>
        <taxon>Haematococcaceae</taxon>
        <taxon>Haematococcus</taxon>
    </lineage>
</organism>
<dbReference type="InterPro" id="IPR035897">
    <property type="entry name" value="Toll_tir_struct_dom_sf"/>
</dbReference>
<dbReference type="PROSITE" id="PS50104">
    <property type="entry name" value="TIR"/>
    <property type="match status" value="1"/>
</dbReference>
<protein>
    <submittedName>
        <fullName evidence="2">ANK_REP_REGION domain-containing protein</fullName>
    </submittedName>
</protein>